<evidence type="ECO:0000313" key="2">
    <source>
        <dbReference type="RefSeq" id="XP_029640913.1"/>
    </source>
</evidence>
<dbReference type="PANTHER" id="PTHR35450:SF2">
    <property type="entry name" value="REVERSE TRANSCRIPTASE DOMAIN-CONTAINING PROTEIN"/>
    <property type="match status" value="1"/>
</dbReference>
<proteinExistence type="predicted"/>
<sequence length="122" mass="14191">MILLDFRIQCDFLIDAQKPDIVVADKREKETKILDIAIPGDACRGDKELKRVEKYKLLKVKIVRMWAMRRVTVTPVVIGALRVLRTKFKKYARETGIDMRVEHAQNTALLRTARILRLVIEC</sequence>
<dbReference type="PANTHER" id="PTHR35450">
    <property type="entry name" value="REVERSE TRANSCRIPTASE DOMAIN-CONTAINING PROTEIN"/>
    <property type="match status" value="1"/>
</dbReference>
<dbReference type="RefSeq" id="XP_029640913.1">
    <property type="nucleotide sequence ID" value="XM_029785053.1"/>
</dbReference>
<evidence type="ECO:0000313" key="1">
    <source>
        <dbReference type="Proteomes" id="UP000515154"/>
    </source>
</evidence>
<name>A0A6P7SRX7_9MOLL</name>
<reference evidence="2" key="1">
    <citation type="submission" date="2025-08" db="UniProtKB">
        <authorList>
            <consortium name="RefSeq"/>
        </authorList>
    </citation>
    <scope>IDENTIFICATION</scope>
</reference>
<organism evidence="1 2">
    <name type="scientific">Octopus sinensis</name>
    <name type="common">East Asian common octopus</name>
    <dbReference type="NCBI Taxonomy" id="2607531"/>
    <lineage>
        <taxon>Eukaryota</taxon>
        <taxon>Metazoa</taxon>
        <taxon>Spiralia</taxon>
        <taxon>Lophotrochozoa</taxon>
        <taxon>Mollusca</taxon>
        <taxon>Cephalopoda</taxon>
        <taxon>Coleoidea</taxon>
        <taxon>Octopodiformes</taxon>
        <taxon>Octopoda</taxon>
        <taxon>Incirrata</taxon>
        <taxon>Octopodidae</taxon>
        <taxon>Octopus</taxon>
    </lineage>
</organism>
<dbReference type="AlphaFoldDB" id="A0A6P7SRX7"/>
<accession>A0A6P7SRX7</accession>
<gene>
    <name evidence="2" type="primary">LOC115215756</name>
</gene>
<dbReference type="Proteomes" id="UP000515154">
    <property type="component" value="Linkage group LG9"/>
</dbReference>
<dbReference type="KEGG" id="osn:115215756"/>
<keyword evidence="1" id="KW-1185">Reference proteome</keyword>
<protein>
    <submittedName>
        <fullName evidence="2">Uncharacterized protein LOC115215756</fullName>
    </submittedName>
</protein>